<dbReference type="Proteomes" id="UP000502260">
    <property type="component" value="Chromosome"/>
</dbReference>
<dbReference type="Pfam" id="PF11137">
    <property type="entry name" value="DUF2909"/>
    <property type="match status" value="1"/>
</dbReference>
<proteinExistence type="predicted"/>
<accession>A0A6F8VCC5</accession>
<feature type="transmembrane region" description="Helical" evidence="1">
    <location>
        <begin position="6"/>
        <end position="25"/>
    </location>
</feature>
<feature type="transmembrane region" description="Helical" evidence="1">
    <location>
        <begin position="37"/>
        <end position="58"/>
    </location>
</feature>
<dbReference type="EMBL" id="AP022853">
    <property type="protein sequence ID" value="BCB27493.1"/>
    <property type="molecule type" value="Genomic_DNA"/>
</dbReference>
<protein>
    <recommendedName>
        <fullName evidence="4">Twin transmembrane helix small protein</fullName>
    </recommendedName>
</protein>
<dbReference type="NCBIfam" id="NF033233">
    <property type="entry name" value="twin_helix"/>
    <property type="match status" value="1"/>
</dbReference>
<dbReference type="KEGG" id="slac:SKTS_23790"/>
<keyword evidence="1" id="KW-1133">Transmembrane helix</keyword>
<dbReference type="AlphaFoldDB" id="A0A6F8VCC5"/>
<sequence length="64" mass="7065">MFKILVLIMLGLVVASLFSALLFLARDQGRGERTARALTVRISLSLLLFAMLMAGYHFGLIRPA</sequence>
<dbReference type="RefSeq" id="WP_173065207.1">
    <property type="nucleotide sequence ID" value="NZ_AP022853.1"/>
</dbReference>
<keyword evidence="3" id="KW-1185">Reference proteome</keyword>
<evidence type="ECO:0000313" key="2">
    <source>
        <dbReference type="EMBL" id="BCB27493.1"/>
    </source>
</evidence>
<gene>
    <name evidence="2" type="ORF">SKTS_23790</name>
</gene>
<name>A0A6F8VCC5_9PROT</name>
<dbReference type="InterPro" id="IPR021313">
    <property type="entry name" value="DUF2909"/>
</dbReference>
<evidence type="ECO:0008006" key="4">
    <source>
        <dbReference type="Google" id="ProtNLM"/>
    </source>
</evidence>
<evidence type="ECO:0000313" key="3">
    <source>
        <dbReference type="Proteomes" id="UP000502260"/>
    </source>
</evidence>
<keyword evidence="1" id="KW-0472">Membrane</keyword>
<keyword evidence="1" id="KW-0812">Transmembrane</keyword>
<reference evidence="3" key="1">
    <citation type="submission" date="2020-03" db="EMBL/GenBank/DDBJ databases">
        <title>Complete genome sequence of sulfur-oxidizing bacterium skT11.</title>
        <authorList>
            <person name="Kanda M."/>
            <person name="Kojima H."/>
            <person name="Fukui M."/>
        </authorList>
    </citation>
    <scope>NUCLEOTIDE SEQUENCE [LARGE SCALE GENOMIC DNA]</scope>
    <source>
        <strain evidence="3">skT11</strain>
    </source>
</reference>
<organism evidence="2 3">
    <name type="scientific">Sulfurimicrobium lacus</name>
    <dbReference type="NCBI Taxonomy" id="2715678"/>
    <lineage>
        <taxon>Bacteria</taxon>
        <taxon>Pseudomonadati</taxon>
        <taxon>Pseudomonadota</taxon>
        <taxon>Betaproteobacteria</taxon>
        <taxon>Nitrosomonadales</taxon>
        <taxon>Sulfuricellaceae</taxon>
        <taxon>Sulfurimicrobium</taxon>
    </lineage>
</organism>
<evidence type="ECO:0000256" key="1">
    <source>
        <dbReference type="SAM" id="Phobius"/>
    </source>
</evidence>